<dbReference type="Proteomes" id="UP000632828">
    <property type="component" value="Unassembled WGS sequence"/>
</dbReference>
<dbReference type="EMBL" id="JACWUN010000006">
    <property type="protein sequence ID" value="MBD1400312.1"/>
    <property type="molecule type" value="Genomic_DNA"/>
</dbReference>
<dbReference type="SUPFAM" id="SSF52833">
    <property type="entry name" value="Thioredoxin-like"/>
    <property type="match status" value="1"/>
</dbReference>
<feature type="signal peptide" evidence="2">
    <location>
        <begin position="1"/>
        <end position="26"/>
    </location>
</feature>
<dbReference type="InterPro" id="IPR000866">
    <property type="entry name" value="AhpC/TSA"/>
</dbReference>
<keyword evidence="1" id="KW-0676">Redox-active center</keyword>
<name>A0A8J6QMU1_9BACT</name>
<dbReference type="PROSITE" id="PS00194">
    <property type="entry name" value="THIOREDOXIN_1"/>
    <property type="match status" value="1"/>
</dbReference>
<dbReference type="Gene3D" id="3.40.30.10">
    <property type="entry name" value="Glutaredoxin"/>
    <property type="match status" value="1"/>
</dbReference>
<dbReference type="InterPro" id="IPR050553">
    <property type="entry name" value="Thioredoxin_ResA/DsbE_sf"/>
</dbReference>
<proteinExistence type="predicted"/>
<dbReference type="CDD" id="cd02966">
    <property type="entry name" value="TlpA_like_family"/>
    <property type="match status" value="1"/>
</dbReference>
<gene>
    <name evidence="4" type="ORF">ICT70_06485</name>
</gene>
<protein>
    <submittedName>
        <fullName evidence="4">TlpA family protein disulfide reductase</fullName>
    </submittedName>
</protein>
<evidence type="ECO:0000313" key="4">
    <source>
        <dbReference type="EMBL" id="MBD1400312.1"/>
    </source>
</evidence>
<evidence type="ECO:0000256" key="1">
    <source>
        <dbReference type="ARBA" id="ARBA00023284"/>
    </source>
</evidence>
<organism evidence="4 5">
    <name type="scientific">Pelovirga terrestris</name>
    <dbReference type="NCBI Taxonomy" id="2771352"/>
    <lineage>
        <taxon>Bacteria</taxon>
        <taxon>Pseudomonadati</taxon>
        <taxon>Thermodesulfobacteriota</taxon>
        <taxon>Desulfuromonadia</taxon>
        <taxon>Geobacterales</taxon>
        <taxon>Geobacteraceae</taxon>
        <taxon>Pelovirga</taxon>
    </lineage>
</organism>
<keyword evidence="5" id="KW-1185">Reference proteome</keyword>
<dbReference type="GO" id="GO:0016209">
    <property type="term" value="F:antioxidant activity"/>
    <property type="evidence" value="ECO:0007669"/>
    <property type="project" value="InterPro"/>
</dbReference>
<dbReference type="InterPro" id="IPR017937">
    <property type="entry name" value="Thioredoxin_CS"/>
</dbReference>
<dbReference type="AlphaFoldDB" id="A0A8J6QMU1"/>
<evidence type="ECO:0000256" key="2">
    <source>
        <dbReference type="SAM" id="SignalP"/>
    </source>
</evidence>
<dbReference type="PROSITE" id="PS51352">
    <property type="entry name" value="THIOREDOXIN_2"/>
    <property type="match status" value="1"/>
</dbReference>
<evidence type="ECO:0000313" key="5">
    <source>
        <dbReference type="Proteomes" id="UP000632828"/>
    </source>
</evidence>
<feature type="domain" description="Thioredoxin" evidence="3">
    <location>
        <begin position="30"/>
        <end position="169"/>
    </location>
</feature>
<dbReference type="PANTHER" id="PTHR42852">
    <property type="entry name" value="THIOL:DISULFIDE INTERCHANGE PROTEIN DSBE"/>
    <property type="match status" value="1"/>
</dbReference>
<sequence>MKSCYSLKRICCTALTLILLCLSATAAMALKVGDAAPDFAVLDHRGIQRTLADYQGQVVIINFWASYCPPCRQEKPSMDQLYQDKKNQGLKILAVTGEKKRSVERYLKKFPLSLTVLRDEQGTMHRSYGVLSYPQSFVMDRDGTIVQVFYGTQDWMGLSVSEVITPLLAE</sequence>
<dbReference type="InterPro" id="IPR013766">
    <property type="entry name" value="Thioredoxin_domain"/>
</dbReference>
<dbReference type="RefSeq" id="WP_191154678.1">
    <property type="nucleotide sequence ID" value="NZ_JACWUN010000006.1"/>
</dbReference>
<keyword evidence="2" id="KW-0732">Signal</keyword>
<comment type="caution">
    <text evidence="4">The sequence shown here is derived from an EMBL/GenBank/DDBJ whole genome shotgun (WGS) entry which is preliminary data.</text>
</comment>
<dbReference type="InterPro" id="IPR036249">
    <property type="entry name" value="Thioredoxin-like_sf"/>
</dbReference>
<dbReference type="Pfam" id="PF00578">
    <property type="entry name" value="AhpC-TSA"/>
    <property type="match status" value="1"/>
</dbReference>
<feature type="chain" id="PRO_5035181727" evidence="2">
    <location>
        <begin position="27"/>
        <end position="170"/>
    </location>
</feature>
<dbReference type="GO" id="GO:0016491">
    <property type="term" value="F:oxidoreductase activity"/>
    <property type="evidence" value="ECO:0007669"/>
    <property type="project" value="InterPro"/>
</dbReference>
<evidence type="ECO:0000259" key="3">
    <source>
        <dbReference type="PROSITE" id="PS51352"/>
    </source>
</evidence>
<reference evidence="4" key="1">
    <citation type="submission" date="2020-09" db="EMBL/GenBank/DDBJ databases">
        <title>Pelobacter alkaliphilus sp. nov., a novel anaerobic arsenate-reducing bacterium from terrestrial mud volcano.</title>
        <authorList>
            <person name="Khomyakova M.A."/>
            <person name="Merkel A.Y."/>
            <person name="Slobodkin A.I."/>
        </authorList>
    </citation>
    <scope>NUCLEOTIDE SEQUENCE</scope>
    <source>
        <strain evidence="4">M08fum</strain>
    </source>
</reference>
<dbReference type="PANTHER" id="PTHR42852:SF17">
    <property type="entry name" value="THIOREDOXIN-LIKE PROTEIN HI_1115"/>
    <property type="match status" value="1"/>
</dbReference>
<accession>A0A8J6QMU1</accession>